<name>A0ABQ7U0P0_SOLTU</name>
<keyword evidence="2" id="KW-0805">Transcription regulation</keyword>
<organism evidence="7 8">
    <name type="scientific">Solanum tuberosum</name>
    <name type="common">Potato</name>
    <dbReference type="NCBI Taxonomy" id="4113"/>
    <lineage>
        <taxon>Eukaryota</taxon>
        <taxon>Viridiplantae</taxon>
        <taxon>Streptophyta</taxon>
        <taxon>Embryophyta</taxon>
        <taxon>Tracheophyta</taxon>
        <taxon>Spermatophyta</taxon>
        <taxon>Magnoliopsida</taxon>
        <taxon>eudicotyledons</taxon>
        <taxon>Gunneridae</taxon>
        <taxon>Pentapetalae</taxon>
        <taxon>asterids</taxon>
        <taxon>lamiids</taxon>
        <taxon>Solanales</taxon>
        <taxon>Solanaceae</taxon>
        <taxon>Solanoideae</taxon>
        <taxon>Solaneae</taxon>
        <taxon>Solanum</taxon>
    </lineage>
</organism>
<feature type="domain" description="TF-B3" evidence="6">
    <location>
        <begin position="154"/>
        <end position="248"/>
    </location>
</feature>
<dbReference type="EMBL" id="JAIVGD010000026">
    <property type="protein sequence ID" value="KAH0740129.1"/>
    <property type="molecule type" value="Genomic_DNA"/>
</dbReference>
<dbReference type="InterPro" id="IPR003340">
    <property type="entry name" value="B3_DNA-bd"/>
</dbReference>
<dbReference type="InterPro" id="IPR039218">
    <property type="entry name" value="REM_fam"/>
</dbReference>
<keyword evidence="8" id="KW-1185">Reference proteome</keyword>
<sequence length="504" mass="58933">MKIPPKKPQFFKPIQKGFKHGLKIPIGFLKYLKGHDQHEHAILRSAGKTWLVKVNGWRLDEGWKKFAKENDLQLGDMLVFRHEGDMEFEVSIFDSSHCDREYAEYLQQEAGFNNVEETCNKFEFKGKSNLCIMSSGEAFPCAEADTYNPCSRSHFECIVKPYCLTHSYLRLPKHFAMENGLFNKKCDVIIRDERQRSWNLRLATHDCRVHLLGGWREFRVANDLNAGDYMMFEVIANGEKPIWKFRGKPYPNIVSTRKAFPKEEIATCSSFSQSHLECIVWPYCLSRNYFRKHEADDIYVQIVVTYKPFQRLPRGFARANGLINKKCGLVIRDERQRSWNLRIDTYGYGVYIAKGWRKFRVENDLKEGDCMMFEVVTNGEKPIWKFYGKFSHLRTATHKPFGQSHFVCIIRPYCLVNDFLYIPTKIALANGLINKKCDLIIRDDIRERSWNVKLRSFGSSVCIKGGWRDFRDANSLKEGDCIMFEVVSNGEKTTWKYNDEATFT</sequence>
<dbReference type="CDD" id="cd10017">
    <property type="entry name" value="B3_DNA"/>
    <property type="match status" value="4"/>
</dbReference>
<evidence type="ECO:0000256" key="3">
    <source>
        <dbReference type="ARBA" id="ARBA00023125"/>
    </source>
</evidence>
<dbReference type="PROSITE" id="PS50863">
    <property type="entry name" value="B3"/>
    <property type="match status" value="4"/>
</dbReference>
<keyword evidence="5" id="KW-0539">Nucleus</keyword>
<feature type="domain" description="TF-B3" evidence="6">
    <location>
        <begin position="405"/>
        <end position="504"/>
    </location>
</feature>
<dbReference type="PANTHER" id="PTHR31674:SF78">
    <property type="entry name" value="TF-B3 DOMAIN-CONTAINING PROTEIN"/>
    <property type="match status" value="1"/>
</dbReference>
<dbReference type="Gene3D" id="2.40.330.10">
    <property type="entry name" value="DNA-binding pseudobarrel domain"/>
    <property type="match status" value="4"/>
</dbReference>
<keyword evidence="3" id="KW-0238">DNA-binding</keyword>
<gene>
    <name evidence="7" type="ORF">KY290_033172</name>
</gene>
<reference evidence="7 8" key="1">
    <citation type="journal article" date="2021" name="bioRxiv">
        <title>Chromosome-scale and haplotype-resolved genome assembly of a tetraploid potato cultivar.</title>
        <authorList>
            <person name="Sun H."/>
            <person name="Jiao W.-B."/>
            <person name="Krause K."/>
            <person name="Campoy J.A."/>
            <person name="Goel M."/>
            <person name="Folz-Donahue K."/>
            <person name="Kukat C."/>
            <person name="Huettel B."/>
            <person name="Schneeberger K."/>
        </authorList>
    </citation>
    <scope>NUCLEOTIDE SEQUENCE [LARGE SCALE GENOMIC DNA]</scope>
    <source>
        <strain evidence="7">SolTubOtavaFocal</strain>
        <tissue evidence="7">Leaves</tissue>
    </source>
</reference>
<evidence type="ECO:0000313" key="7">
    <source>
        <dbReference type="EMBL" id="KAH0740129.1"/>
    </source>
</evidence>
<dbReference type="PANTHER" id="PTHR31674">
    <property type="entry name" value="B3 DOMAIN-CONTAINING PROTEIN REM-LIKE 3-RELATED"/>
    <property type="match status" value="1"/>
</dbReference>
<proteinExistence type="predicted"/>
<comment type="subcellular location">
    <subcellularLocation>
        <location evidence="1">Nucleus</location>
    </subcellularLocation>
</comment>
<dbReference type="SMART" id="SM01019">
    <property type="entry name" value="B3"/>
    <property type="match status" value="4"/>
</dbReference>
<dbReference type="InterPro" id="IPR015300">
    <property type="entry name" value="DNA-bd_pseudobarrel_sf"/>
</dbReference>
<evidence type="ECO:0000313" key="8">
    <source>
        <dbReference type="Proteomes" id="UP000826656"/>
    </source>
</evidence>
<evidence type="ECO:0000256" key="2">
    <source>
        <dbReference type="ARBA" id="ARBA00023015"/>
    </source>
</evidence>
<evidence type="ECO:0000259" key="6">
    <source>
        <dbReference type="PROSITE" id="PS50863"/>
    </source>
</evidence>
<protein>
    <recommendedName>
        <fullName evidence="6">TF-B3 domain-containing protein</fullName>
    </recommendedName>
</protein>
<feature type="domain" description="TF-B3" evidence="6">
    <location>
        <begin position="295"/>
        <end position="389"/>
    </location>
</feature>
<evidence type="ECO:0000256" key="5">
    <source>
        <dbReference type="ARBA" id="ARBA00023242"/>
    </source>
</evidence>
<comment type="caution">
    <text evidence="7">The sequence shown here is derived from an EMBL/GenBank/DDBJ whole genome shotgun (WGS) entry which is preliminary data.</text>
</comment>
<dbReference type="Pfam" id="PF02362">
    <property type="entry name" value="B3"/>
    <property type="match status" value="4"/>
</dbReference>
<evidence type="ECO:0000256" key="1">
    <source>
        <dbReference type="ARBA" id="ARBA00004123"/>
    </source>
</evidence>
<dbReference type="Proteomes" id="UP000826656">
    <property type="component" value="Unassembled WGS sequence"/>
</dbReference>
<evidence type="ECO:0000256" key="4">
    <source>
        <dbReference type="ARBA" id="ARBA00023163"/>
    </source>
</evidence>
<feature type="domain" description="TF-B3" evidence="6">
    <location>
        <begin position="7"/>
        <end position="96"/>
    </location>
</feature>
<keyword evidence="4" id="KW-0804">Transcription</keyword>
<dbReference type="SUPFAM" id="SSF101936">
    <property type="entry name" value="DNA-binding pseudobarrel domain"/>
    <property type="match status" value="4"/>
</dbReference>
<accession>A0ABQ7U0P0</accession>